<sequence>MLDHDAAREAFGLAGYVRAVAAAVAVPRSDAAWEMGDHPAAYLALPARCADHPDRDLILIWSSRRGWKLCMESTLHDPPAVVARLGTQVVAAPAEVESFVGEVLAGRRKGGRSAPSLSEEGPGLTELLSGYAVGREAPRL</sequence>
<feature type="domain" description="DUF6292" evidence="1">
    <location>
        <begin position="16"/>
        <end position="100"/>
    </location>
</feature>
<evidence type="ECO:0000313" key="3">
    <source>
        <dbReference type="Proteomes" id="UP001144096"/>
    </source>
</evidence>
<evidence type="ECO:0000313" key="2">
    <source>
        <dbReference type="EMBL" id="MCR6488958.1"/>
    </source>
</evidence>
<name>A0A9X2NKC4_9PSEU</name>
<reference evidence="2" key="1">
    <citation type="submission" date="2022-06" db="EMBL/GenBank/DDBJ databases">
        <title>Amycolatopsis iheyaensis sp. nov., a new species of the genus Amycolatopsis isolated from soil in Iheya island, Japan.</title>
        <authorList>
            <person name="Ngamcharungchit C."/>
            <person name="Kanto H."/>
            <person name="Take A."/>
            <person name="Intra B."/>
            <person name="Matsumoto A."/>
            <person name="Panbangred W."/>
            <person name="Inahashi Y."/>
        </authorList>
    </citation>
    <scope>NUCLEOTIDE SEQUENCE</scope>
    <source>
        <strain evidence="2">OK19-0408</strain>
    </source>
</reference>
<dbReference type="InterPro" id="IPR046259">
    <property type="entry name" value="DUF6292"/>
</dbReference>
<accession>A0A9X2NKC4</accession>
<proteinExistence type="predicted"/>
<protein>
    <submittedName>
        <fullName evidence="2">DUF6292 family protein</fullName>
    </submittedName>
</protein>
<dbReference type="AlphaFoldDB" id="A0A9X2NKC4"/>
<comment type="caution">
    <text evidence="2">The sequence shown here is derived from an EMBL/GenBank/DDBJ whole genome shotgun (WGS) entry which is preliminary data.</text>
</comment>
<dbReference type="Pfam" id="PF19809">
    <property type="entry name" value="DUF6292"/>
    <property type="match status" value="1"/>
</dbReference>
<organism evidence="2 3">
    <name type="scientific">Amycolatopsis iheyensis</name>
    <dbReference type="NCBI Taxonomy" id="2945988"/>
    <lineage>
        <taxon>Bacteria</taxon>
        <taxon>Bacillati</taxon>
        <taxon>Actinomycetota</taxon>
        <taxon>Actinomycetes</taxon>
        <taxon>Pseudonocardiales</taxon>
        <taxon>Pseudonocardiaceae</taxon>
        <taxon>Amycolatopsis</taxon>
    </lineage>
</organism>
<gene>
    <name evidence="2" type="ORF">M8542_39630</name>
</gene>
<dbReference type="Proteomes" id="UP001144096">
    <property type="component" value="Unassembled WGS sequence"/>
</dbReference>
<keyword evidence="3" id="KW-1185">Reference proteome</keyword>
<evidence type="ECO:0000259" key="1">
    <source>
        <dbReference type="Pfam" id="PF19809"/>
    </source>
</evidence>
<dbReference type="EMBL" id="JAMXQV010000029">
    <property type="protein sequence ID" value="MCR6488958.1"/>
    <property type="molecule type" value="Genomic_DNA"/>
</dbReference>
<dbReference type="RefSeq" id="WP_257925527.1">
    <property type="nucleotide sequence ID" value="NZ_JAMXQV010000029.1"/>
</dbReference>